<dbReference type="EMBL" id="CM055763">
    <property type="protein sequence ID" value="KAJ7985286.1"/>
    <property type="molecule type" value="Genomic_DNA"/>
</dbReference>
<name>A0ACC2F1S0_DALPE</name>
<sequence length="122" mass="13748">MQYANETSAKLGRRSPRTPARQRRGRRPSIRITHFISIWERSISIVGDRGSITPRRAVKWPLCVCMHVGNGPQSPLWPFHGPTMAPRPECAPNRKLIGASLTCRRGKLTKGTEIGKPGWWIP</sequence>
<reference evidence="1" key="1">
    <citation type="submission" date="2021-05" db="EMBL/GenBank/DDBJ databases">
        <authorList>
            <person name="Pan Q."/>
            <person name="Jouanno E."/>
            <person name="Zahm M."/>
            <person name="Klopp C."/>
            <person name="Cabau C."/>
            <person name="Louis A."/>
            <person name="Berthelot C."/>
            <person name="Parey E."/>
            <person name="Roest Crollius H."/>
            <person name="Montfort J."/>
            <person name="Robinson-Rechavi M."/>
            <person name="Bouchez O."/>
            <person name="Lampietro C."/>
            <person name="Lopez Roques C."/>
            <person name="Donnadieu C."/>
            <person name="Postlethwait J."/>
            <person name="Bobe J."/>
            <person name="Dillon D."/>
            <person name="Chandos A."/>
            <person name="von Hippel F."/>
            <person name="Guiguen Y."/>
        </authorList>
    </citation>
    <scope>NUCLEOTIDE SEQUENCE</scope>
    <source>
        <strain evidence="1">YG-Jan2019</strain>
    </source>
</reference>
<evidence type="ECO:0000313" key="1">
    <source>
        <dbReference type="EMBL" id="KAJ7985286.1"/>
    </source>
</evidence>
<protein>
    <submittedName>
        <fullName evidence="1">Uncharacterized protein</fullName>
    </submittedName>
</protein>
<evidence type="ECO:0000313" key="2">
    <source>
        <dbReference type="Proteomes" id="UP001157502"/>
    </source>
</evidence>
<keyword evidence="2" id="KW-1185">Reference proteome</keyword>
<organism evidence="1 2">
    <name type="scientific">Dallia pectoralis</name>
    <name type="common">Alaska blackfish</name>
    <dbReference type="NCBI Taxonomy" id="75939"/>
    <lineage>
        <taxon>Eukaryota</taxon>
        <taxon>Metazoa</taxon>
        <taxon>Chordata</taxon>
        <taxon>Craniata</taxon>
        <taxon>Vertebrata</taxon>
        <taxon>Euteleostomi</taxon>
        <taxon>Actinopterygii</taxon>
        <taxon>Neopterygii</taxon>
        <taxon>Teleostei</taxon>
        <taxon>Protacanthopterygii</taxon>
        <taxon>Esociformes</taxon>
        <taxon>Umbridae</taxon>
        <taxon>Dallia</taxon>
    </lineage>
</organism>
<dbReference type="Proteomes" id="UP001157502">
    <property type="component" value="Chromosome 36"/>
</dbReference>
<gene>
    <name evidence="1" type="ORF">DPEC_G00350500</name>
</gene>
<proteinExistence type="predicted"/>
<comment type="caution">
    <text evidence="1">The sequence shown here is derived from an EMBL/GenBank/DDBJ whole genome shotgun (WGS) entry which is preliminary data.</text>
</comment>
<accession>A0ACC2F1S0</accession>